<dbReference type="Proteomes" id="UP000887579">
    <property type="component" value="Unplaced"/>
</dbReference>
<dbReference type="WBParaSite" id="ES5_v2.g22185.t1">
    <property type="protein sequence ID" value="ES5_v2.g22185.t1"/>
    <property type="gene ID" value="ES5_v2.g22185"/>
</dbReference>
<evidence type="ECO:0000313" key="2">
    <source>
        <dbReference type="WBParaSite" id="ES5_v2.g22185.t1"/>
    </source>
</evidence>
<name>A0AC34FYE5_9BILA</name>
<proteinExistence type="predicted"/>
<evidence type="ECO:0000313" key="1">
    <source>
        <dbReference type="Proteomes" id="UP000887579"/>
    </source>
</evidence>
<organism evidence="1 2">
    <name type="scientific">Panagrolaimus sp. ES5</name>
    <dbReference type="NCBI Taxonomy" id="591445"/>
    <lineage>
        <taxon>Eukaryota</taxon>
        <taxon>Metazoa</taxon>
        <taxon>Ecdysozoa</taxon>
        <taxon>Nematoda</taxon>
        <taxon>Chromadorea</taxon>
        <taxon>Rhabditida</taxon>
        <taxon>Tylenchina</taxon>
        <taxon>Panagrolaimomorpha</taxon>
        <taxon>Panagrolaimoidea</taxon>
        <taxon>Panagrolaimidae</taxon>
        <taxon>Panagrolaimus</taxon>
    </lineage>
</organism>
<reference evidence="2" key="1">
    <citation type="submission" date="2022-11" db="UniProtKB">
        <authorList>
            <consortium name="WormBaseParasite"/>
        </authorList>
    </citation>
    <scope>IDENTIFICATION</scope>
</reference>
<protein>
    <submittedName>
        <fullName evidence="2">Heat shock protein 70</fullName>
    </submittedName>
</protein>
<sequence>QRMLDEAKKYEAEDREQRERVDARNHLEQYLFQVKSALSDYGDKLPADDRSSANQLITENLSWIDNNQQAEKSEYEDKLNEVQNILGKVMAKLHGQGGQGGQQQQQPGGPQGCGQQYGNQFGNEGPRVEEVD</sequence>
<accession>A0AC34FYE5</accession>